<keyword evidence="3" id="KW-1185">Reference proteome</keyword>
<reference evidence="3" key="1">
    <citation type="submission" date="2018-09" db="EMBL/GenBank/DDBJ databases">
        <authorList>
            <person name="Livingstone P.G."/>
            <person name="Whitworth D.E."/>
        </authorList>
    </citation>
    <scope>NUCLEOTIDE SEQUENCE [LARGE SCALE GENOMIC DNA]</scope>
    <source>
        <strain evidence="3">CA040B</strain>
    </source>
</reference>
<sequence length="187" mass="19603">MNAVLPVLLALLAITDASFCGFRVATGRDARIFKADFYRYAIRRGMGRGLFTTAMVGCGIAGACLFTPGLFAQLLVCAQALLWVLLPYATLTLMGMGVWAAAEADVRTLASVVVLGPFTLIRPWVIAAAAVLGAWKAPGLTAALVTVAACGIQLALEPWLNVGMQPRLPGRGSGEEGARVLARLNDA</sequence>
<dbReference type="OrthoDB" id="5523508at2"/>
<feature type="transmembrane region" description="Helical" evidence="1">
    <location>
        <begin position="51"/>
        <end position="71"/>
    </location>
</feature>
<proteinExistence type="predicted"/>
<dbReference type="Proteomes" id="UP000273405">
    <property type="component" value="Unassembled WGS sequence"/>
</dbReference>
<gene>
    <name evidence="2" type="ORF">D7X12_01765</name>
</gene>
<comment type="caution">
    <text evidence="2">The sequence shown here is derived from an EMBL/GenBank/DDBJ whole genome shotgun (WGS) entry which is preliminary data.</text>
</comment>
<feature type="transmembrane region" description="Helical" evidence="1">
    <location>
        <begin position="108"/>
        <end position="132"/>
    </location>
</feature>
<feature type="transmembrane region" description="Helical" evidence="1">
    <location>
        <begin position="80"/>
        <end position="102"/>
    </location>
</feature>
<protein>
    <submittedName>
        <fullName evidence="2">Uncharacterized protein</fullName>
    </submittedName>
</protein>
<dbReference type="RefSeq" id="WP_120623530.1">
    <property type="nucleotide sequence ID" value="NZ_RAWG01000006.1"/>
</dbReference>
<evidence type="ECO:0000313" key="2">
    <source>
        <dbReference type="EMBL" id="RKH47769.1"/>
    </source>
</evidence>
<keyword evidence="1" id="KW-1133">Transmembrane helix</keyword>
<keyword evidence="1" id="KW-0812">Transmembrane</keyword>
<accession>A0A3A8NWA5</accession>
<dbReference type="AlphaFoldDB" id="A0A3A8NWA5"/>
<keyword evidence="1" id="KW-0472">Membrane</keyword>
<evidence type="ECO:0000313" key="3">
    <source>
        <dbReference type="Proteomes" id="UP000273405"/>
    </source>
</evidence>
<feature type="transmembrane region" description="Helical" evidence="1">
    <location>
        <begin position="139"/>
        <end position="156"/>
    </location>
</feature>
<organism evidence="2 3">
    <name type="scientific">Corallococcus sicarius</name>
    <dbReference type="NCBI Taxonomy" id="2316726"/>
    <lineage>
        <taxon>Bacteria</taxon>
        <taxon>Pseudomonadati</taxon>
        <taxon>Myxococcota</taxon>
        <taxon>Myxococcia</taxon>
        <taxon>Myxococcales</taxon>
        <taxon>Cystobacterineae</taxon>
        <taxon>Myxococcaceae</taxon>
        <taxon>Corallococcus</taxon>
    </lineage>
</organism>
<name>A0A3A8NWA5_9BACT</name>
<evidence type="ECO:0000256" key="1">
    <source>
        <dbReference type="SAM" id="Phobius"/>
    </source>
</evidence>
<dbReference type="EMBL" id="RAWG01000006">
    <property type="protein sequence ID" value="RKH47769.1"/>
    <property type="molecule type" value="Genomic_DNA"/>
</dbReference>